<feature type="transmembrane region" description="Helical" evidence="1">
    <location>
        <begin position="30"/>
        <end position="49"/>
    </location>
</feature>
<keyword evidence="3" id="KW-1185">Reference proteome</keyword>
<evidence type="ECO:0000313" key="3">
    <source>
        <dbReference type="Proteomes" id="UP001177212"/>
    </source>
</evidence>
<feature type="transmembrane region" description="Helical" evidence="1">
    <location>
        <begin position="61"/>
        <end position="84"/>
    </location>
</feature>
<keyword evidence="1" id="KW-0472">Membrane</keyword>
<sequence length="91" mass="9886">MLMVLGFIISILCPIAAFYAVDSKKLSIAGFPRLVISVLSAYPLFALIIGGHFTHLTNSQVAGFVIVMSISLFFAGLNAFYAFIPNRQLSE</sequence>
<protein>
    <submittedName>
        <fullName evidence="2">Uncharacterized protein</fullName>
    </submittedName>
</protein>
<evidence type="ECO:0000256" key="1">
    <source>
        <dbReference type="SAM" id="Phobius"/>
    </source>
</evidence>
<dbReference type="EMBL" id="JAUYVT010000020">
    <property type="protein sequence ID" value="MDP2566409.1"/>
    <property type="molecule type" value="Genomic_DNA"/>
</dbReference>
<evidence type="ECO:0000313" key="2">
    <source>
        <dbReference type="EMBL" id="MDP2566409.1"/>
    </source>
</evidence>
<reference evidence="2" key="1">
    <citation type="submission" date="2023-07" db="EMBL/GenBank/DDBJ databases">
        <title>Genome content predicts the carbon catabolic preferences of heterotrophic bacteria.</title>
        <authorList>
            <person name="Gralka M."/>
        </authorList>
    </citation>
    <scope>NUCLEOTIDE SEQUENCE</scope>
    <source>
        <strain evidence="2">4G09</strain>
    </source>
</reference>
<dbReference type="Proteomes" id="UP001177212">
    <property type="component" value="Unassembled WGS sequence"/>
</dbReference>
<organism evidence="2 3">
    <name type="scientific">Pseudoalteromonas marina</name>
    <dbReference type="NCBI Taxonomy" id="267375"/>
    <lineage>
        <taxon>Bacteria</taxon>
        <taxon>Pseudomonadati</taxon>
        <taxon>Pseudomonadota</taxon>
        <taxon>Gammaproteobacteria</taxon>
        <taxon>Alteromonadales</taxon>
        <taxon>Pseudoalteromonadaceae</taxon>
        <taxon>Pseudoalteromonas</taxon>
    </lineage>
</organism>
<gene>
    <name evidence="2" type="ORF">Q8W34_17315</name>
</gene>
<dbReference type="RefSeq" id="WP_305473026.1">
    <property type="nucleotide sequence ID" value="NZ_JAUYVT010000020.1"/>
</dbReference>
<comment type="caution">
    <text evidence="2">The sequence shown here is derived from an EMBL/GenBank/DDBJ whole genome shotgun (WGS) entry which is preliminary data.</text>
</comment>
<accession>A0ABT9FI24</accession>
<keyword evidence="1" id="KW-1133">Transmembrane helix</keyword>
<keyword evidence="1" id="KW-0812">Transmembrane</keyword>
<name>A0ABT9FI24_9GAMM</name>
<proteinExistence type="predicted"/>